<feature type="domain" description="EGF-like" evidence="9">
    <location>
        <begin position="946"/>
        <end position="982"/>
    </location>
</feature>
<feature type="disulfide bond" evidence="5">
    <location>
        <begin position="1839"/>
        <end position="1848"/>
    </location>
</feature>
<evidence type="ECO:0000256" key="7">
    <source>
        <dbReference type="SAM" id="MobiDB-lite"/>
    </source>
</evidence>
<feature type="disulfide bond" evidence="5">
    <location>
        <begin position="1380"/>
        <end position="1389"/>
    </location>
</feature>
<accession>A0ABM0MLM5</accession>
<feature type="domain" description="EGF-like" evidence="9">
    <location>
        <begin position="1430"/>
        <end position="1466"/>
    </location>
</feature>
<dbReference type="CDD" id="cd00054">
    <property type="entry name" value="EGF_CA"/>
    <property type="match status" value="17"/>
</dbReference>
<dbReference type="InterPro" id="IPR001881">
    <property type="entry name" value="EGF-like_Ca-bd_dom"/>
</dbReference>
<dbReference type="Pfam" id="PF02494">
    <property type="entry name" value="HYR"/>
    <property type="match status" value="1"/>
</dbReference>
<dbReference type="InterPro" id="IPR018097">
    <property type="entry name" value="EGF_Ca-bd_CS"/>
</dbReference>
<feature type="domain" description="Sushi" evidence="11">
    <location>
        <begin position="886"/>
        <end position="946"/>
    </location>
</feature>
<feature type="domain" description="EGF-like" evidence="9">
    <location>
        <begin position="1392"/>
        <end position="1428"/>
    </location>
</feature>
<evidence type="ECO:0000313" key="14">
    <source>
        <dbReference type="RefSeq" id="XP_006820916.1"/>
    </source>
</evidence>
<feature type="domain" description="EGF-like" evidence="9">
    <location>
        <begin position="1584"/>
        <end position="1620"/>
    </location>
</feature>
<keyword evidence="2" id="KW-0677">Repeat</keyword>
<dbReference type="PANTHER" id="PTHR24049">
    <property type="entry name" value="CRUMBS FAMILY MEMBER"/>
    <property type="match status" value="1"/>
</dbReference>
<evidence type="ECO:0000259" key="9">
    <source>
        <dbReference type="PROSITE" id="PS50026"/>
    </source>
</evidence>
<dbReference type="InterPro" id="IPR001846">
    <property type="entry name" value="VWF_type-D"/>
</dbReference>
<evidence type="ECO:0000256" key="4">
    <source>
        <dbReference type="ARBA" id="ARBA00023180"/>
    </source>
</evidence>
<feature type="region of interest" description="Disordered" evidence="7">
    <location>
        <begin position="2207"/>
        <end position="2233"/>
    </location>
</feature>
<dbReference type="CDD" id="cd00033">
    <property type="entry name" value="CCP"/>
    <property type="match status" value="4"/>
</dbReference>
<evidence type="ECO:0000256" key="6">
    <source>
        <dbReference type="PROSITE-ProRule" id="PRU00302"/>
    </source>
</evidence>
<feature type="disulfide bond" evidence="5">
    <location>
        <begin position="178"/>
        <end position="187"/>
    </location>
</feature>
<organism evidence="13 14">
    <name type="scientific">Saccoglossus kowalevskii</name>
    <name type="common">Acorn worm</name>
    <dbReference type="NCBI Taxonomy" id="10224"/>
    <lineage>
        <taxon>Eukaryota</taxon>
        <taxon>Metazoa</taxon>
        <taxon>Hemichordata</taxon>
        <taxon>Enteropneusta</taxon>
        <taxon>Harrimaniidae</taxon>
        <taxon>Saccoglossus</taxon>
    </lineage>
</organism>
<feature type="disulfide bond" evidence="5">
    <location>
        <begin position="1763"/>
        <end position="1772"/>
    </location>
</feature>
<feature type="domain" description="EGF-like" evidence="9">
    <location>
        <begin position="1624"/>
        <end position="1660"/>
    </location>
</feature>
<keyword evidence="6" id="KW-0768">Sushi</keyword>
<dbReference type="PROSITE" id="PS50923">
    <property type="entry name" value="SUSHI"/>
    <property type="match status" value="4"/>
</dbReference>
<dbReference type="InterPro" id="IPR013032">
    <property type="entry name" value="EGF-like_CS"/>
</dbReference>
<feature type="domain" description="VWFD" evidence="12">
    <location>
        <begin position="318"/>
        <end position="489"/>
    </location>
</feature>
<feature type="disulfide bond" evidence="5">
    <location>
        <begin position="1342"/>
        <end position="1351"/>
    </location>
</feature>
<dbReference type="SUPFAM" id="SSF57184">
    <property type="entry name" value="Growth factor receptor domain"/>
    <property type="match status" value="2"/>
</dbReference>
<keyword evidence="8" id="KW-0472">Membrane</keyword>
<dbReference type="SMART" id="SM00032">
    <property type="entry name" value="CCP"/>
    <property type="match status" value="4"/>
</dbReference>
<feature type="compositionally biased region" description="Polar residues" evidence="7">
    <location>
        <begin position="2264"/>
        <end position="2273"/>
    </location>
</feature>
<evidence type="ECO:0000313" key="13">
    <source>
        <dbReference type="Proteomes" id="UP000694865"/>
    </source>
</evidence>
<feature type="disulfide bond" evidence="5">
    <location>
        <begin position="1534"/>
        <end position="1543"/>
    </location>
</feature>
<dbReference type="PROSITE" id="PS00022">
    <property type="entry name" value="EGF_1"/>
    <property type="match status" value="18"/>
</dbReference>
<name>A0ABM0MLM5_SACKO</name>
<feature type="domain" description="EGF-like" evidence="9">
    <location>
        <begin position="1851"/>
        <end position="1887"/>
    </location>
</feature>
<keyword evidence="3 5" id="KW-1015">Disulfide bond</keyword>
<dbReference type="PROSITE" id="PS00010">
    <property type="entry name" value="ASX_HYDROXYL"/>
    <property type="match status" value="17"/>
</dbReference>
<dbReference type="PRINTS" id="PR00010">
    <property type="entry name" value="EGFBLOOD"/>
</dbReference>
<evidence type="ECO:0000259" key="12">
    <source>
        <dbReference type="PROSITE" id="PS51233"/>
    </source>
</evidence>
<dbReference type="PROSITE" id="PS50853">
    <property type="entry name" value="FN3"/>
    <property type="match status" value="1"/>
</dbReference>
<feature type="disulfide bond" evidence="5">
    <location>
        <begin position="1418"/>
        <end position="1427"/>
    </location>
</feature>
<feature type="disulfide bond" evidence="5">
    <location>
        <begin position="1650"/>
        <end position="1659"/>
    </location>
</feature>
<evidence type="ECO:0000256" key="1">
    <source>
        <dbReference type="ARBA" id="ARBA00022536"/>
    </source>
</evidence>
<keyword evidence="13" id="KW-1185">Reference proteome</keyword>
<dbReference type="SMART" id="SM00832">
    <property type="entry name" value="C8"/>
    <property type="match status" value="2"/>
</dbReference>
<feature type="disulfide bond" evidence="5">
    <location>
        <begin position="1688"/>
        <end position="1697"/>
    </location>
</feature>
<dbReference type="InterPro" id="IPR003961">
    <property type="entry name" value="FN3_dom"/>
</dbReference>
<feature type="disulfide bond" evidence="5">
    <location>
        <begin position="1456"/>
        <end position="1465"/>
    </location>
</feature>
<proteinExistence type="predicted"/>
<dbReference type="SMART" id="SM00179">
    <property type="entry name" value="EGF_CA"/>
    <property type="match status" value="18"/>
</dbReference>
<feature type="disulfide bond" evidence="5">
    <location>
        <begin position="1877"/>
        <end position="1886"/>
    </location>
</feature>
<dbReference type="SUPFAM" id="SSF57535">
    <property type="entry name" value="Complement control module/SCR domain"/>
    <property type="match status" value="4"/>
</dbReference>
<comment type="caution">
    <text evidence="5">Lacks conserved residue(s) required for the propagation of feature annotation.</text>
</comment>
<feature type="disulfide bond" evidence="5">
    <location>
        <begin position="140"/>
        <end position="149"/>
    </location>
</feature>
<feature type="domain" description="EGF-like" evidence="9">
    <location>
        <begin position="1354"/>
        <end position="1390"/>
    </location>
</feature>
<evidence type="ECO:0000256" key="5">
    <source>
        <dbReference type="PROSITE-ProRule" id="PRU00076"/>
    </source>
</evidence>
<sequence>MWEKEDPENFVYQNVFQEGAIKERCIDYITITWLVEGDPLSSPGYVIFISPPTVEGNFTFIIEQEDLSTLFDPASGFLEYTLSTVEQGVTYEIAVVLLDGIGGALDSILLVSDDICVQELDPCLNGGTCCDDGEEYICYCTEGYEGNECQNDVDPCDPDPCLNGGICIEQETGYLCSCPEGSEGNHCEELVLVEIDYLTIDTYPTCTTVLITWEAQDAGLTPERYEVWGYPLGPPSPELLCGCEHPTTQCLAEGLERSSTYLFVVKSIAGDEEVDSVETTFRTTDYFPIGITTVEYTIVENAVLTDKCKFNVTVKERGLCIAYGDPHYIMFSGASYDYQGACTYLLVGISSSASPNFNVTALNVPFEENTDVTVIKEVNMTTIHTEISLKEGGEVRVDGITVRLPMTPEPGLHIMRSGTSVVITTDNGVYISYDGYHYAVIKIPADPYKFKSNGLCGLFGGDGYIKPGGEEADDINDFGDSWATHEVCDPTSTTIPECPTGYGTDTCEIIIDPDGHFGDCHDVIDPTMYYDSCLYDYCATNEYCPVIEAYSNDCSDKGVEVGDWRDEEFCPLECGNNMIHRKCGNPCVDTCVEPEASDHCLMTDCVEGCFCPNGTVLNDDKCTDPLQCGCRANGRYYQIGDTIVVPGCTDVCECTEDHSLVCTPMTCDENASCVIVDGIRGCTCDAPNYEGNGLNCSEKCADPGSPTNGGQNEDHEYPVSDGTEVSFYCDTGYALYDTDTETCLDEVVSMCIDGEWTEPVPTCQPTCEDPGQPENGKQDDEYEYPVCEGTVIGYVCDDLYEVIGSPSSTCEDGQWTTPPPECRAGGCDDPGSPDNGHQVDEYTYPVPSGTIVRFCCDDGYVVNGEQAIICGKDGTWFGELPTCEPTCSDPGAPENGYQVEEYDYPVLTNTTVTFECNDGYERHGKGYTQCQDTIWEPPVDDTYCTELEECCSDPCQNGGTCIDGTDRYDCLCPRGFDGHNCEQEYSVCYVWGDPHYITYDGVKYDFQGDCIYILSESATYEMTSFRVLANNEAFQARDETLSVTQELIVIVYGQEVRLMRGRNVKVNGEQVTLPYTVSPEIEVRVTGSYISVFVDFGLVVRWDGYHHGDVKAPGMYKGGLRGLCGNFNDYPEDDFTDTEGRLIPSEMEHSHRAAMFGNTWVANEEECDSHAGGCNPCAEDIDVATEAHELCSVFTDKNGPFAVCHDAIDPEDFFSSCMFDLCAKLPDLGGLCMNAEVYAQVCLDIGIQLIGDVMTYVFGETITLEKCDEDCTCREDGVVDCVAIRCDPSAYCGEKDGVHGCHCNDGYQGNGKRCIDTDECLSDPCHNGGTCIDEVDGYQCECSDGWEGDNCDSDIDECQSNPCHNGGTCIDGVNGYHCECADGWEGDNCDSDKDECLSDPCHNGGTCVDDMNGYTCQCPNGFGGDQCDLDTDECQSYPCHNGGTCIDEVNGYRCDCADGWEGENCDYVSDKDECQSDPCHNGGTCIDEVNGYQCNCADGWEGDNCDSDIDECQSNPCHNGGTCIDEVNGYHCDCADGWEGDNCDSEIDECQSDPCHNGGTCIDEMDGYHCDCADGYEGDNCDSDTDECQSDPCHNGGTCIDEVNGYQCECADGWEGENCDYVSDTDECQSDPCHNGGTCIDEVNGYQCNCADGWEGNNCDSDIDECQSDPCHNGGTCIDEVNGYHCDCEDGWEGDDCDSGYYCSSNPCPNGASCRDITLGYECICLSGYTGSNCETDIDECQSDPCHNGGACIDEVNGYHCDCADGWEGDHCDSDIDECQSDPCHNGGTCIDEMDGYHCDCADGYEGDNCNSDIDECQSNPCHNGGTCIDEVNGYHCDCADGWEGDNCDSDIDECASDPCHNGGTCVDGVDGYICQCDGAWGGVHCDLAHPCKSNGTIYPNGTTVQYGNSCDDCVCFNGMVECTYYWGEPTMCTSDSDCPIGLTCQAQESECLQDTICDDVLICKGEEAAQQSVEDGAPCAGHYSGTISECGVMDIQYDLSEIWSTTVTALCGDLMKYLEQTIENFPNCTRMNCFNYEDIQETQRRKRSDVLDTRTQLEIKMSDDDGDTTMATLALMNKVEETLLTGKKEGTLPGGLSAMEQVVVIVDGGEELKTPVKDDNEALWNILLVVAILLLLILVLVILVILVRQRNSGTGKTKSNESNHNVLDDLTVSETWSSNRPRSPERDYYTRTMEAAQGRGDIPVSEYSHHESLSGWPYDPNTNDDTPRGSLSRPVVMAGEEYMEQPSQRLLRMWIPKAEDNIYSPSPTVDSQPRSEDDEEELPIF</sequence>
<keyword evidence="8" id="KW-1133">Transmembrane helix</keyword>
<dbReference type="InterPro" id="IPR003410">
    <property type="entry name" value="HYR_dom"/>
</dbReference>
<feature type="transmembrane region" description="Helical" evidence="8">
    <location>
        <begin position="2123"/>
        <end position="2148"/>
    </location>
</feature>
<feature type="disulfide bond" evidence="5">
    <location>
        <begin position="1496"/>
        <end position="1505"/>
    </location>
</feature>
<dbReference type="SUPFAM" id="SSF57196">
    <property type="entry name" value="EGF/Laminin"/>
    <property type="match status" value="12"/>
</dbReference>
<dbReference type="SUPFAM" id="SSF49265">
    <property type="entry name" value="Fibronectin type III"/>
    <property type="match status" value="1"/>
</dbReference>
<dbReference type="Gene3D" id="2.10.25.10">
    <property type="entry name" value="Laminin"/>
    <property type="match status" value="20"/>
</dbReference>
<feature type="domain" description="Sushi" evidence="11">
    <location>
        <begin position="825"/>
        <end position="885"/>
    </location>
</feature>
<dbReference type="GeneID" id="100377838"/>
<gene>
    <name evidence="14" type="primary">LOC100377838</name>
</gene>
<feature type="disulfide bond" evidence="5">
    <location>
        <begin position="1801"/>
        <end position="1810"/>
    </location>
</feature>
<keyword evidence="8" id="KW-0812">Transmembrane</keyword>
<feature type="domain" description="EGF-like" evidence="9">
    <location>
        <begin position="1662"/>
        <end position="1698"/>
    </location>
</feature>
<dbReference type="InterPro" id="IPR000436">
    <property type="entry name" value="Sushi_SCR_CCP_dom"/>
</dbReference>
<evidence type="ECO:0000256" key="8">
    <source>
        <dbReference type="SAM" id="Phobius"/>
    </source>
</evidence>
<dbReference type="InterPro" id="IPR000152">
    <property type="entry name" value="EGF-type_Asp/Asn_hydroxyl_site"/>
</dbReference>
<feature type="domain" description="EGF-like" evidence="9">
    <location>
        <begin position="1737"/>
        <end position="1773"/>
    </location>
</feature>
<feature type="disulfide bond" evidence="6">
    <location>
        <begin position="700"/>
        <end position="743"/>
    </location>
</feature>
<dbReference type="Pfam" id="PF00008">
    <property type="entry name" value="EGF"/>
    <property type="match status" value="11"/>
</dbReference>
<dbReference type="PANTHER" id="PTHR24049:SF35">
    <property type="entry name" value="EGF-LIKE DOMAIN-CONTAINING PROTEIN"/>
    <property type="match status" value="1"/>
</dbReference>
<feature type="domain" description="EGF-like" evidence="9">
    <location>
        <begin position="1813"/>
        <end position="1849"/>
    </location>
</feature>
<dbReference type="Pfam" id="PF12661">
    <property type="entry name" value="hEGF"/>
    <property type="match status" value="1"/>
</dbReference>
<dbReference type="Pfam" id="PF25024">
    <property type="entry name" value="EGF_TEN"/>
    <property type="match status" value="1"/>
</dbReference>
<feature type="domain" description="Fibronectin type-III" evidence="10">
    <location>
        <begin position="194"/>
        <end position="287"/>
    </location>
</feature>
<dbReference type="InterPro" id="IPR009030">
    <property type="entry name" value="Growth_fac_rcpt_cys_sf"/>
</dbReference>
<feature type="domain" description="EGF-like" evidence="9">
    <location>
        <begin position="1546"/>
        <end position="1582"/>
    </location>
</feature>
<feature type="domain" description="EGF-like" evidence="9">
    <location>
        <begin position="112"/>
        <end position="150"/>
    </location>
</feature>
<feature type="domain" description="EGF-like" evidence="9">
    <location>
        <begin position="152"/>
        <end position="188"/>
    </location>
</feature>
<dbReference type="Pfam" id="PF00094">
    <property type="entry name" value="VWD"/>
    <property type="match status" value="2"/>
</dbReference>
<feature type="region of interest" description="Disordered" evidence="7">
    <location>
        <begin position="2261"/>
        <end position="2286"/>
    </location>
</feature>
<dbReference type="RefSeq" id="XP_006820916.1">
    <property type="nucleotide sequence ID" value="XM_006820853.1"/>
</dbReference>
<dbReference type="InterPro" id="IPR035976">
    <property type="entry name" value="Sushi/SCR/CCP_sf"/>
</dbReference>
<feature type="disulfide bond" evidence="6">
    <location>
        <begin position="856"/>
        <end position="883"/>
    </location>
</feature>
<reference evidence="14" key="1">
    <citation type="submission" date="2025-08" db="UniProtKB">
        <authorList>
            <consortium name="RefSeq"/>
        </authorList>
    </citation>
    <scope>IDENTIFICATION</scope>
    <source>
        <tissue evidence="14">Testes</tissue>
    </source>
</reference>
<feature type="disulfide bond" evidence="6">
    <location>
        <begin position="827"/>
        <end position="870"/>
    </location>
</feature>
<feature type="domain" description="VWFD" evidence="12">
    <location>
        <begin position="986"/>
        <end position="1168"/>
    </location>
</feature>
<keyword evidence="1 5" id="KW-0245">EGF-like domain</keyword>
<dbReference type="PROSITE" id="PS01186">
    <property type="entry name" value="EGF_2"/>
    <property type="match status" value="17"/>
</dbReference>
<feature type="domain" description="EGF-like" evidence="9">
    <location>
        <begin position="1699"/>
        <end position="1735"/>
    </location>
</feature>
<feature type="disulfide bond" evidence="5">
    <location>
        <begin position="1725"/>
        <end position="1734"/>
    </location>
</feature>
<evidence type="ECO:0000256" key="2">
    <source>
        <dbReference type="ARBA" id="ARBA00022737"/>
    </source>
</evidence>
<dbReference type="Proteomes" id="UP000694865">
    <property type="component" value="Unplaced"/>
</dbReference>
<dbReference type="InterPro" id="IPR014853">
    <property type="entry name" value="VWF/SSPO/ZAN-like_Cys-rich_dom"/>
</dbReference>
<dbReference type="SMART" id="SM00216">
    <property type="entry name" value="VWD"/>
    <property type="match status" value="2"/>
</dbReference>
<feature type="disulfide bond" evidence="5">
    <location>
        <begin position="972"/>
        <end position="981"/>
    </location>
</feature>
<evidence type="ECO:0000256" key="3">
    <source>
        <dbReference type="ARBA" id="ARBA00023157"/>
    </source>
</evidence>
<keyword evidence="4" id="KW-0325">Glycoprotein</keyword>
<feature type="domain" description="EGF-like" evidence="9">
    <location>
        <begin position="1508"/>
        <end position="1544"/>
    </location>
</feature>
<feature type="domain" description="Sushi" evidence="11">
    <location>
        <begin position="698"/>
        <end position="764"/>
    </location>
</feature>
<feature type="domain" description="EGF-like" evidence="9">
    <location>
        <begin position="1470"/>
        <end position="1506"/>
    </location>
</feature>
<feature type="disulfide bond" evidence="5">
    <location>
        <begin position="1572"/>
        <end position="1581"/>
    </location>
</feature>
<dbReference type="InterPro" id="IPR000742">
    <property type="entry name" value="EGF"/>
</dbReference>
<dbReference type="PROSITE" id="PS51233">
    <property type="entry name" value="VWFD"/>
    <property type="match status" value="2"/>
</dbReference>
<dbReference type="SUPFAM" id="SSF57567">
    <property type="entry name" value="Serine protease inhibitors"/>
    <property type="match status" value="1"/>
</dbReference>
<protein>
    <submittedName>
        <fullName evidence="14">SCO-spondin-like</fullName>
    </submittedName>
</protein>
<feature type="domain" description="EGF-like" evidence="9">
    <location>
        <begin position="1775"/>
        <end position="1811"/>
    </location>
</feature>
<evidence type="ECO:0000259" key="10">
    <source>
        <dbReference type="PROSITE" id="PS50853"/>
    </source>
</evidence>
<feature type="disulfide bond" evidence="6">
    <location>
        <begin position="887"/>
        <end position="930"/>
    </location>
</feature>
<dbReference type="PROSITE" id="PS50026">
    <property type="entry name" value="EGF_3"/>
    <property type="match status" value="18"/>
</dbReference>
<feature type="compositionally biased region" description="Acidic residues" evidence="7">
    <location>
        <begin position="2277"/>
        <end position="2286"/>
    </location>
</feature>
<evidence type="ECO:0000259" key="11">
    <source>
        <dbReference type="PROSITE" id="PS50923"/>
    </source>
</evidence>
<feature type="domain" description="Sushi" evidence="11">
    <location>
        <begin position="765"/>
        <end position="824"/>
    </location>
</feature>
<dbReference type="SMART" id="SM00181">
    <property type="entry name" value="EGF"/>
    <property type="match status" value="20"/>
</dbReference>
<dbReference type="CDD" id="cd19941">
    <property type="entry name" value="TIL"/>
    <property type="match status" value="1"/>
</dbReference>
<feature type="region of interest" description="Disordered" evidence="7">
    <location>
        <begin position="821"/>
        <end position="840"/>
    </location>
</feature>
<dbReference type="PRINTS" id="PR01983">
    <property type="entry name" value="NOTCH"/>
</dbReference>
<dbReference type="InterPro" id="IPR036084">
    <property type="entry name" value="Ser_inhib-like_sf"/>
</dbReference>
<dbReference type="InterPro" id="IPR051022">
    <property type="entry name" value="Notch_Cell-Fate_Det"/>
</dbReference>
<feature type="disulfide bond" evidence="5">
    <location>
        <begin position="1610"/>
        <end position="1619"/>
    </location>
</feature>
<dbReference type="Gene3D" id="2.10.70.10">
    <property type="entry name" value="Complement Module, domain 1"/>
    <property type="match status" value="4"/>
</dbReference>
<dbReference type="PROSITE" id="PS01187">
    <property type="entry name" value="EGF_CA"/>
    <property type="match status" value="7"/>
</dbReference>
<dbReference type="InterPro" id="IPR036116">
    <property type="entry name" value="FN3_sf"/>
</dbReference>
<feature type="disulfide bond" evidence="6">
    <location>
        <begin position="767"/>
        <end position="810"/>
    </location>
</feature>
<feature type="domain" description="EGF-like" evidence="9">
    <location>
        <begin position="1316"/>
        <end position="1352"/>
    </location>
</feature>
<dbReference type="Pfam" id="PF08742">
    <property type="entry name" value="C8"/>
    <property type="match status" value="2"/>
</dbReference>